<dbReference type="SMART" id="SM00028">
    <property type="entry name" value="TPR"/>
    <property type="match status" value="4"/>
</dbReference>
<protein>
    <submittedName>
        <fullName evidence="8">Serine/threonine-protein kinase</fullName>
        <ecNumber evidence="8">2.7.11.1</ecNumber>
    </submittedName>
</protein>
<evidence type="ECO:0000259" key="7">
    <source>
        <dbReference type="PROSITE" id="PS50011"/>
    </source>
</evidence>
<evidence type="ECO:0000256" key="4">
    <source>
        <dbReference type="ARBA" id="ARBA00022840"/>
    </source>
</evidence>
<feature type="binding site" evidence="5">
    <location>
        <position position="92"/>
    </location>
    <ligand>
        <name>ATP</name>
        <dbReference type="ChEBI" id="CHEBI:30616"/>
    </ligand>
</feature>
<dbReference type="PROSITE" id="PS50011">
    <property type="entry name" value="PROTEIN_KINASE_DOM"/>
    <property type="match status" value="1"/>
</dbReference>
<keyword evidence="4 5" id="KW-0067">ATP-binding</keyword>
<accession>A0ABU5GZ26</accession>
<dbReference type="InterPro" id="IPR008271">
    <property type="entry name" value="Ser/Thr_kinase_AS"/>
</dbReference>
<sequence length="865" mass="94960">MTGPPPTGLHDLRFPEEALTLGKPAPAGPLPAGASTETQPLDPTSPEAALPAPPPGRVLAERYTVLDLLGHGGMGQVLAVYDARLNRRVALKLLRPRWSLDDSDSQVRLLREAQAMAQLNHPNVVQVYDSGRLEDDSVFVAMEYVEGQTLRQWLQQAPRTWSQILRAFLGAGQGLAAAHAAGLVHRDFKPDNVLLGQDGRARVTDFGVAQALSTPDADTGLPREECPLPRTWVEPLTESGRLMGTPRYMAPEQLQGQAVGVRGDLFSFCVALYEALYGQPPFPGDSFSALLEARLAGRITPPPPQAQVPAWVGRAVLRGLKADPLQRPGSMRELLAELENDPAQRRRAWVRAGALSGAVALLLVTSLWGWTRQPAPGSSCEDMDRRLAGIWDEGTKARLERALMDSGTPYARDTFERASRLLDTYSQGWVRQRTAVCELARQDGAAPFPRLAAMREFCLERRLGKLEALTELLTRAPDPTLVDDAVQAVQSLPPLSDCADEGALQTVVPPPEAASARAQAEALMHQLDWLETFHRTGRFKEGLALAEGLRPQVAALGYPPLHGRFLYWSAMLLDGDGDYTRAEAQLREGLEQSALGKDAVQEARSWNLLVTVVGVRQSRHAEALWLELPLRAAAERLGDARHLALAQETLGNVRWMKGEYAQGREHYARALALLEKAVGPEHLETARLHHSLGKVHTALEQDAKARVEFERALAIHEKAQGAEHVDTAQVRALLGRTLVRLGEWDAAQRALEQAQTRGEQLSDTSPWLLAHALLGLGELHLTQHQPTLAVPLLERSHALGGVTCRAEVEWALARALWESGSERARARALALQAQVYYREAGQERKLARVSQWLTAHPVWEGPESW</sequence>
<feature type="compositionally biased region" description="Low complexity" evidence="6">
    <location>
        <begin position="18"/>
        <end position="34"/>
    </location>
</feature>
<feature type="region of interest" description="Disordered" evidence="6">
    <location>
        <begin position="1"/>
        <end position="55"/>
    </location>
</feature>
<dbReference type="InterPro" id="IPR019734">
    <property type="entry name" value="TPR_rpt"/>
</dbReference>
<keyword evidence="1 8" id="KW-0808">Transferase</keyword>
<dbReference type="PANTHER" id="PTHR43289:SF6">
    <property type="entry name" value="SERINE_THREONINE-PROTEIN KINASE NEKL-3"/>
    <property type="match status" value="1"/>
</dbReference>
<dbReference type="CDD" id="cd14014">
    <property type="entry name" value="STKc_PknB_like"/>
    <property type="match status" value="1"/>
</dbReference>
<dbReference type="InterPro" id="IPR011009">
    <property type="entry name" value="Kinase-like_dom_sf"/>
</dbReference>
<reference evidence="8 9" key="1">
    <citation type="submission" date="2023-12" db="EMBL/GenBank/DDBJ databases">
        <title>the genome sequence of Hyalangium sp. s54d21.</title>
        <authorList>
            <person name="Zhang X."/>
        </authorList>
    </citation>
    <scope>NUCLEOTIDE SEQUENCE [LARGE SCALE GENOMIC DNA]</scope>
    <source>
        <strain evidence="9">s54d21</strain>
    </source>
</reference>
<gene>
    <name evidence="8" type="ORF">SYV04_08615</name>
</gene>
<evidence type="ECO:0000256" key="1">
    <source>
        <dbReference type="ARBA" id="ARBA00022679"/>
    </source>
</evidence>
<dbReference type="EC" id="2.7.11.1" evidence="8"/>
<keyword evidence="3 8" id="KW-0418">Kinase</keyword>
<feature type="domain" description="Protein kinase" evidence="7">
    <location>
        <begin position="63"/>
        <end position="350"/>
    </location>
</feature>
<proteinExistence type="predicted"/>
<dbReference type="Proteomes" id="UP001291309">
    <property type="component" value="Unassembled WGS sequence"/>
</dbReference>
<dbReference type="InterPro" id="IPR011990">
    <property type="entry name" value="TPR-like_helical_dom_sf"/>
</dbReference>
<evidence type="ECO:0000313" key="8">
    <source>
        <dbReference type="EMBL" id="MDY7226445.1"/>
    </source>
</evidence>
<dbReference type="Gene3D" id="1.10.510.10">
    <property type="entry name" value="Transferase(Phosphotransferase) domain 1"/>
    <property type="match status" value="1"/>
</dbReference>
<dbReference type="PROSITE" id="PS00107">
    <property type="entry name" value="PROTEIN_KINASE_ATP"/>
    <property type="match status" value="1"/>
</dbReference>
<dbReference type="PANTHER" id="PTHR43289">
    <property type="entry name" value="MITOGEN-ACTIVATED PROTEIN KINASE KINASE KINASE 20-RELATED"/>
    <property type="match status" value="1"/>
</dbReference>
<organism evidence="8 9">
    <name type="scientific">Hyalangium rubrum</name>
    <dbReference type="NCBI Taxonomy" id="3103134"/>
    <lineage>
        <taxon>Bacteria</taxon>
        <taxon>Pseudomonadati</taxon>
        <taxon>Myxococcota</taxon>
        <taxon>Myxococcia</taxon>
        <taxon>Myxococcales</taxon>
        <taxon>Cystobacterineae</taxon>
        <taxon>Archangiaceae</taxon>
        <taxon>Hyalangium</taxon>
    </lineage>
</organism>
<dbReference type="Gene3D" id="3.30.200.20">
    <property type="entry name" value="Phosphorylase Kinase, domain 1"/>
    <property type="match status" value="1"/>
</dbReference>
<dbReference type="Pfam" id="PF00069">
    <property type="entry name" value="Pkinase"/>
    <property type="match status" value="1"/>
</dbReference>
<dbReference type="EMBL" id="JAXIVS010000002">
    <property type="protein sequence ID" value="MDY7226445.1"/>
    <property type="molecule type" value="Genomic_DNA"/>
</dbReference>
<evidence type="ECO:0000256" key="5">
    <source>
        <dbReference type="PROSITE-ProRule" id="PRU10141"/>
    </source>
</evidence>
<evidence type="ECO:0000256" key="6">
    <source>
        <dbReference type="SAM" id="MobiDB-lite"/>
    </source>
</evidence>
<dbReference type="GO" id="GO:0004674">
    <property type="term" value="F:protein serine/threonine kinase activity"/>
    <property type="evidence" value="ECO:0007669"/>
    <property type="project" value="UniProtKB-EC"/>
</dbReference>
<keyword evidence="9" id="KW-1185">Reference proteome</keyword>
<name>A0ABU5GZ26_9BACT</name>
<keyword evidence="2 5" id="KW-0547">Nucleotide-binding</keyword>
<evidence type="ECO:0000313" key="9">
    <source>
        <dbReference type="Proteomes" id="UP001291309"/>
    </source>
</evidence>
<dbReference type="SUPFAM" id="SSF56112">
    <property type="entry name" value="Protein kinase-like (PK-like)"/>
    <property type="match status" value="1"/>
</dbReference>
<dbReference type="InterPro" id="IPR017441">
    <property type="entry name" value="Protein_kinase_ATP_BS"/>
</dbReference>
<dbReference type="Gene3D" id="1.25.40.10">
    <property type="entry name" value="Tetratricopeptide repeat domain"/>
    <property type="match status" value="1"/>
</dbReference>
<dbReference type="InterPro" id="IPR000719">
    <property type="entry name" value="Prot_kinase_dom"/>
</dbReference>
<comment type="caution">
    <text evidence="8">The sequence shown here is derived from an EMBL/GenBank/DDBJ whole genome shotgun (WGS) entry which is preliminary data.</text>
</comment>
<evidence type="ECO:0000256" key="3">
    <source>
        <dbReference type="ARBA" id="ARBA00022777"/>
    </source>
</evidence>
<dbReference type="PROSITE" id="PS00108">
    <property type="entry name" value="PROTEIN_KINASE_ST"/>
    <property type="match status" value="1"/>
</dbReference>
<dbReference type="SUPFAM" id="SSF48452">
    <property type="entry name" value="TPR-like"/>
    <property type="match status" value="2"/>
</dbReference>
<dbReference type="RefSeq" id="WP_321545165.1">
    <property type="nucleotide sequence ID" value="NZ_JAXIVS010000002.1"/>
</dbReference>
<dbReference type="Pfam" id="PF13424">
    <property type="entry name" value="TPR_12"/>
    <property type="match status" value="1"/>
</dbReference>
<evidence type="ECO:0000256" key="2">
    <source>
        <dbReference type="ARBA" id="ARBA00022741"/>
    </source>
</evidence>